<evidence type="ECO:0000313" key="3">
    <source>
        <dbReference type="Proteomes" id="UP000010384"/>
    </source>
</evidence>
<keyword evidence="1" id="KW-0812">Transmembrane</keyword>
<evidence type="ECO:0000313" key="2">
    <source>
        <dbReference type="EMBL" id="AFY86496.1"/>
    </source>
</evidence>
<evidence type="ECO:0000256" key="1">
    <source>
        <dbReference type="SAM" id="Phobius"/>
    </source>
</evidence>
<dbReference type="STRING" id="251229.Chro_0962"/>
<dbReference type="KEGG" id="cthe:Chro_0962"/>
<dbReference type="InParanoid" id="K9TWD4"/>
<dbReference type="Proteomes" id="UP000010384">
    <property type="component" value="Chromosome"/>
</dbReference>
<organism evidence="2 3">
    <name type="scientific">Chroococcidiopsis thermalis (strain PCC 7203)</name>
    <dbReference type="NCBI Taxonomy" id="251229"/>
    <lineage>
        <taxon>Bacteria</taxon>
        <taxon>Bacillati</taxon>
        <taxon>Cyanobacteriota</taxon>
        <taxon>Cyanophyceae</taxon>
        <taxon>Chroococcidiopsidales</taxon>
        <taxon>Chroococcidiopsidaceae</taxon>
        <taxon>Chroococcidiopsis</taxon>
    </lineage>
</organism>
<keyword evidence="3" id="KW-1185">Reference proteome</keyword>
<dbReference type="AlphaFoldDB" id="K9TWD4"/>
<keyword evidence="1" id="KW-1133">Transmembrane helix</keyword>
<reference evidence="2 3" key="1">
    <citation type="submission" date="2012-06" db="EMBL/GenBank/DDBJ databases">
        <title>Finished chromosome of genome of Chroococcidiopsis thermalis PCC 7203.</title>
        <authorList>
            <consortium name="US DOE Joint Genome Institute"/>
            <person name="Gugger M."/>
            <person name="Coursin T."/>
            <person name="Rippka R."/>
            <person name="Tandeau De Marsac N."/>
            <person name="Huntemann M."/>
            <person name="Wei C.-L."/>
            <person name="Han J."/>
            <person name="Detter J.C."/>
            <person name="Han C."/>
            <person name="Tapia R."/>
            <person name="Davenport K."/>
            <person name="Daligault H."/>
            <person name="Erkkila T."/>
            <person name="Gu W."/>
            <person name="Munk A.C.C."/>
            <person name="Teshima H."/>
            <person name="Xu Y."/>
            <person name="Chain P."/>
            <person name="Chen A."/>
            <person name="Krypides N."/>
            <person name="Mavromatis K."/>
            <person name="Markowitz V."/>
            <person name="Szeto E."/>
            <person name="Ivanova N."/>
            <person name="Mikhailova N."/>
            <person name="Ovchinnikova G."/>
            <person name="Pagani I."/>
            <person name="Pati A."/>
            <person name="Goodwin L."/>
            <person name="Peters L."/>
            <person name="Pitluck S."/>
            <person name="Woyke T."/>
            <person name="Kerfeld C."/>
        </authorList>
    </citation>
    <scope>NUCLEOTIDE SEQUENCE [LARGE SCALE GENOMIC DNA]</scope>
    <source>
        <strain evidence="2 3">PCC 7203</strain>
    </source>
</reference>
<feature type="transmembrane region" description="Helical" evidence="1">
    <location>
        <begin position="12"/>
        <end position="31"/>
    </location>
</feature>
<protein>
    <submittedName>
        <fullName evidence="2">Uncharacterized protein</fullName>
    </submittedName>
</protein>
<gene>
    <name evidence="2" type="ORF">Chro_0962</name>
</gene>
<keyword evidence="1" id="KW-0472">Membrane</keyword>
<dbReference type="EMBL" id="CP003597">
    <property type="protein sequence ID" value="AFY86496.1"/>
    <property type="molecule type" value="Genomic_DNA"/>
</dbReference>
<name>K9TWD4_CHRTP</name>
<accession>K9TWD4</accession>
<dbReference type="HOGENOM" id="CLU_3364082_0_0_3"/>
<sequence length="35" mass="4288">MLFLSGEIVVQHTVYFFDLFLYIIVYSIHIYQLDF</sequence>
<proteinExistence type="predicted"/>